<protein>
    <submittedName>
        <fullName evidence="1">Uncharacterized protein</fullName>
    </submittedName>
</protein>
<gene>
    <name evidence="1" type="ORF">Clacol_003308</name>
</gene>
<dbReference type="Proteomes" id="UP001050691">
    <property type="component" value="Unassembled WGS sequence"/>
</dbReference>
<evidence type="ECO:0000313" key="1">
    <source>
        <dbReference type="EMBL" id="GJJ09086.1"/>
    </source>
</evidence>
<dbReference type="AlphaFoldDB" id="A0AAV5A7V1"/>
<proteinExistence type="predicted"/>
<comment type="caution">
    <text evidence="1">The sequence shown here is derived from an EMBL/GenBank/DDBJ whole genome shotgun (WGS) entry which is preliminary data.</text>
</comment>
<dbReference type="EMBL" id="BPWL01000004">
    <property type="protein sequence ID" value="GJJ09086.1"/>
    <property type="molecule type" value="Genomic_DNA"/>
</dbReference>
<evidence type="ECO:0000313" key="2">
    <source>
        <dbReference type="Proteomes" id="UP001050691"/>
    </source>
</evidence>
<keyword evidence="2" id="KW-1185">Reference proteome</keyword>
<reference evidence="1" key="1">
    <citation type="submission" date="2021-10" db="EMBL/GenBank/DDBJ databases">
        <title>De novo Genome Assembly of Clathrus columnatus (Basidiomycota, Fungi) Using Illumina and Nanopore Sequence Data.</title>
        <authorList>
            <person name="Ogiso-Tanaka E."/>
            <person name="Itagaki H."/>
            <person name="Hosoya T."/>
            <person name="Hosaka K."/>
        </authorList>
    </citation>
    <scope>NUCLEOTIDE SEQUENCE</scope>
    <source>
        <strain evidence="1">MO-923</strain>
    </source>
</reference>
<name>A0AAV5A7V1_9AGAM</name>
<organism evidence="1 2">
    <name type="scientific">Clathrus columnatus</name>
    <dbReference type="NCBI Taxonomy" id="1419009"/>
    <lineage>
        <taxon>Eukaryota</taxon>
        <taxon>Fungi</taxon>
        <taxon>Dikarya</taxon>
        <taxon>Basidiomycota</taxon>
        <taxon>Agaricomycotina</taxon>
        <taxon>Agaricomycetes</taxon>
        <taxon>Phallomycetidae</taxon>
        <taxon>Phallales</taxon>
        <taxon>Clathraceae</taxon>
        <taxon>Clathrus</taxon>
    </lineage>
</organism>
<accession>A0AAV5A7V1</accession>
<sequence length="134" mass="15188">MASESVIEEVITSTIDELPPIPKHTLIDLKKVPSELRIHTFTKIVGDESSKWYQCGFRGCDTAGALYQTLGDIVQHIEEEITRYPYACSWRVNSRNGYKYLLTSCTAIDVSKIVLIASDMYIVTMHRIGLCAQW</sequence>